<dbReference type="GO" id="GO:0005524">
    <property type="term" value="F:ATP binding"/>
    <property type="evidence" value="ECO:0007669"/>
    <property type="project" value="UniProtKB-KW"/>
</dbReference>
<keyword evidence="2" id="KW-0547">Nucleotide-binding</keyword>
<feature type="domain" description="UspA" evidence="4">
    <location>
        <begin position="162"/>
        <end position="311"/>
    </location>
</feature>
<organism evidence="5 6">
    <name type="scientific">Dictyobacter alpinus</name>
    <dbReference type="NCBI Taxonomy" id="2014873"/>
    <lineage>
        <taxon>Bacteria</taxon>
        <taxon>Bacillati</taxon>
        <taxon>Chloroflexota</taxon>
        <taxon>Ktedonobacteria</taxon>
        <taxon>Ktedonobacterales</taxon>
        <taxon>Dictyobacteraceae</taxon>
        <taxon>Dictyobacter</taxon>
    </lineage>
</organism>
<dbReference type="Gene3D" id="3.40.50.12370">
    <property type="match status" value="1"/>
</dbReference>
<name>A0A402BBB0_9CHLR</name>
<feature type="domain" description="UspA" evidence="4">
    <location>
        <begin position="1"/>
        <end position="144"/>
    </location>
</feature>
<accession>A0A402BBB0</accession>
<dbReference type="SUPFAM" id="SSF52402">
    <property type="entry name" value="Adenine nucleotide alpha hydrolases-like"/>
    <property type="match status" value="2"/>
</dbReference>
<evidence type="ECO:0000313" key="6">
    <source>
        <dbReference type="Proteomes" id="UP000287171"/>
    </source>
</evidence>
<evidence type="ECO:0000256" key="1">
    <source>
        <dbReference type="ARBA" id="ARBA00008791"/>
    </source>
</evidence>
<protein>
    <submittedName>
        <fullName evidence="5">Universal stress protein UspA</fullName>
    </submittedName>
</protein>
<keyword evidence="3" id="KW-0067">ATP-binding</keyword>
<dbReference type="PANTHER" id="PTHR46268:SF27">
    <property type="entry name" value="UNIVERSAL STRESS PROTEIN RV2623"/>
    <property type="match status" value="1"/>
</dbReference>
<evidence type="ECO:0000256" key="3">
    <source>
        <dbReference type="ARBA" id="ARBA00022840"/>
    </source>
</evidence>
<dbReference type="RefSeq" id="WP_126628773.1">
    <property type="nucleotide sequence ID" value="NZ_BIFT01000001.1"/>
</dbReference>
<dbReference type="EMBL" id="BIFT01000001">
    <property type="protein sequence ID" value="GCE28570.1"/>
    <property type="molecule type" value="Genomic_DNA"/>
</dbReference>
<dbReference type="Proteomes" id="UP000287171">
    <property type="component" value="Unassembled WGS sequence"/>
</dbReference>
<dbReference type="Gene3D" id="3.40.50.620">
    <property type="entry name" value="HUPs"/>
    <property type="match status" value="1"/>
</dbReference>
<dbReference type="OrthoDB" id="2426295at2"/>
<evidence type="ECO:0000256" key="2">
    <source>
        <dbReference type="ARBA" id="ARBA00022741"/>
    </source>
</evidence>
<dbReference type="AlphaFoldDB" id="A0A402BBB0"/>
<dbReference type="PRINTS" id="PR01438">
    <property type="entry name" value="UNVRSLSTRESS"/>
</dbReference>
<evidence type="ECO:0000313" key="5">
    <source>
        <dbReference type="EMBL" id="GCE28570.1"/>
    </source>
</evidence>
<dbReference type="Pfam" id="PF00582">
    <property type="entry name" value="Usp"/>
    <property type="match status" value="2"/>
</dbReference>
<reference evidence="6" key="1">
    <citation type="submission" date="2018-12" db="EMBL/GenBank/DDBJ databases">
        <title>Tengunoibacter tsumagoiensis gen. nov., sp. nov., Dictyobacter kobayashii sp. nov., D. alpinus sp. nov., and D. joshuensis sp. nov. and description of Dictyobacteraceae fam. nov. within the order Ktedonobacterales isolated from Tengu-no-mugimeshi.</title>
        <authorList>
            <person name="Wang C.M."/>
            <person name="Zheng Y."/>
            <person name="Sakai Y."/>
            <person name="Toyoda A."/>
            <person name="Minakuchi Y."/>
            <person name="Abe K."/>
            <person name="Yokota A."/>
            <person name="Yabe S."/>
        </authorList>
    </citation>
    <scope>NUCLEOTIDE SEQUENCE [LARGE SCALE GENOMIC DNA]</scope>
    <source>
        <strain evidence="6">Uno16</strain>
    </source>
</reference>
<sequence length="320" mass="34037">MFQRILVPLDGSSRAEQALPVAARLAQVSGGSIHLLQVIDLGSGYDGGLGTASFVTEQSVEIEMTQSMDYLSTATTSSKLLGIPTTTEVLFGLPAQNILATAASREIDLIILCSHGRTGFTRWALGSFAHTLAHESTVPILVLRKNEGVSLPSSAENARPLRALVPLDGSRLSEAALIPAAQLVAALAAPAQGALHLSQVVTPVPTDEKEGSVRETNEEALQSARVYLAQVTEHLQTTIKDLKLSLTSSVECEKDVATTLLHLEEHKIEGMGSCDLIAISTHGRGGLERWVMGSVTDRLLTTTKLPMLIVRPQKTGIVQP</sequence>
<dbReference type="InterPro" id="IPR014729">
    <property type="entry name" value="Rossmann-like_a/b/a_fold"/>
</dbReference>
<proteinExistence type="inferred from homology"/>
<comment type="similarity">
    <text evidence="1">Belongs to the universal stress protein A family.</text>
</comment>
<dbReference type="PANTHER" id="PTHR46268">
    <property type="entry name" value="STRESS RESPONSE PROTEIN NHAX"/>
    <property type="match status" value="1"/>
</dbReference>
<dbReference type="InterPro" id="IPR006015">
    <property type="entry name" value="Universal_stress_UspA"/>
</dbReference>
<gene>
    <name evidence="5" type="ORF">KDA_40540</name>
</gene>
<comment type="caution">
    <text evidence="5">The sequence shown here is derived from an EMBL/GenBank/DDBJ whole genome shotgun (WGS) entry which is preliminary data.</text>
</comment>
<evidence type="ECO:0000259" key="4">
    <source>
        <dbReference type="Pfam" id="PF00582"/>
    </source>
</evidence>
<keyword evidence="6" id="KW-1185">Reference proteome</keyword>
<dbReference type="CDD" id="cd00293">
    <property type="entry name" value="USP-like"/>
    <property type="match status" value="2"/>
</dbReference>
<dbReference type="InterPro" id="IPR006016">
    <property type="entry name" value="UspA"/>
</dbReference>